<dbReference type="Proteomes" id="UP001160148">
    <property type="component" value="Unassembled WGS sequence"/>
</dbReference>
<comment type="caution">
    <text evidence="1">The sequence shown here is derived from an EMBL/GenBank/DDBJ whole genome shotgun (WGS) entry which is preliminary data.</text>
</comment>
<protein>
    <recommendedName>
        <fullName evidence="4">Core-binding (CB) domain-containing protein</fullName>
    </recommendedName>
</protein>
<keyword evidence="3" id="KW-1185">Reference proteome</keyword>
<proteinExistence type="predicted"/>
<evidence type="ECO:0000313" key="3">
    <source>
        <dbReference type="Proteomes" id="UP001160148"/>
    </source>
</evidence>
<sequence length="610" mass="69471">MSVVQKKLGPYFDDRCFRSIAHELTVMGRLKVYGGSWNLLGVKDLPNPFSDHLLEATVNVTGFEPLESNIAPVVIPVENTTREVPLPTETIVAESSSRSVRKATLDLGLNQQLPKTHPLIKMFVATLKSVHGEESAAATNYIANVSRVLHFVHTHLVETNNPPKHWVDLVSTDVEVYERYMTLRENTGQTKSTTTNYMKNLRTLFEYVLKSYIYTDPTFPKGFDLCPCVHTVTKIKLLEHQLGLVYKRKTKQLPGELFSRKTKEAQALPQHTEVEASVKKIESNITECLTELETLFRNDGTVSVRSEKNGTAEEKKLSSLWRKTTSALMISILWTSKQRSGVVVNMTMGEWEARRHHLTSAIITVSDHKTGDKEPASLVIDEEMELSMMRYYHLRIRTGYKPVNFFVTNRGEKVTKIYDDLNKIYGANLSARIFRIMTETSGRSHDSATSSMVAKALQHSENTALKFYRLPATDEAMRRQRSLDAVTHTALVKSFVDKHFEDFYPLLPYSKFPSPDEALEKITTHDIYESYPQAVIDVDYVLGLRDRFDYHLQDQLAGILYDEVLAAGYTKTNISDHAITDVARSSKIHHFLVNPKYRKKMIKKVIAKFV</sequence>
<dbReference type="EMBL" id="CARXXK010000002">
    <property type="protein sequence ID" value="CAI6354430.1"/>
    <property type="molecule type" value="Genomic_DNA"/>
</dbReference>
<accession>A0AAV0WF52</accession>
<dbReference type="PANTHER" id="PTHR47306:SF2">
    <property type="entry name" value="CORE-BINDING (CB) DOMAIN-CONTAINING PROTEIN"/>
    <property type="match status" value="1"/>
</dbReference>
<name>A0AAV0WF52_9HEMI</name>
<dbReference type="EMBL" id="CARXXK010000002">
    <property type="protein sequence ID" value="CAI6358441.1"/>
    <property type="molecule type" value="Genomic_DNA"/>
</dbReference>
<evidence type="ECO:0000313" key="1">
    <source>
        <dbReference type="EMBL" id="CAI6354430.1"/>
    </source>
</evidence>
<dbReference type="AlphaFoldDB" id="A0AAV0WF52"/>
<organism evidence="1 3">
    <name type="scientific">Macrosiphum euphorbiae</name>
    <name type="common">potato aphid</name>
    <dbReference type="NCBI Taxonomy" id="13131"/>
    <lineage>
        <taxon>Eukaryota</taxon>
        <taxon>Metazoa</taxon>
        <taxon>Ecdysozoa</taxon>
        <taxon>Arthropoda</taxon>
        <taxon>Hexapoda</taxon>
        <taxon>Insecta</taxon>
        <taxon>Pterygota</taxon>
        <taxon>Neoptera</taxon>
        <taxon>Paraneoptera</taxon>
        <taxon>Hemiptera</taxon>
        <taxon>Sternorrhyncha</taxon>
        <taxon>Aphidomorpha</taxon>
        <taxon>Aphidoidea</taxon>
        <taxon>Aphididae</taxon>
        <taxon>Macrosiphini</taxon>
        <taxon>Macrosiphum</taxon>
    </lineage>
</organism>
<reference evidence="1 3" key="1">
    <citation type="submission" date="2023-01" db="EMBL/GenBank/DDBJ databases">
        <authorList>
            <person name="Whitehead M."/>
        </authorList>
    </citation>
    <scope>NUCLEOTIDE SEQUENCE [LARGE SCALE GENOMIC DNA]</scope>
</reference>
<evidence type="ECO:0000313" key="2">
    <source>
        <dbReference type="EMBL" id="CAI6358441.1"/>
    </source>
</evidence>
<gene>
    <name evidence="1" type="ORF">MEUPH1_LOCUS10435</name>
    <name evidence="2" type="ORF">MEUPH1_LOCUS13952</name>
</gene>
<dbReference type="PANTHER" id="PTHR47306">
    <property type="entry name" value="SI:CH211-178J18.4-RELATED"/>
    <property type="match status" value="1"/>
</dbReference>
<evidence type="ECO:0008006" key="4">
    <source>
        <dbReference type="Google" id="ProtNLM"/>
    </source>
</evidence>